<accession>A0ABV2IZY7</accession>
<evidence type="ECO:0000313" key="3">
    <source>
        <dbReference type="Proteomes" id="UP001549047"/>
    </source>
</evidence>
<comment type="similarity">
    <text evidence="1">Belongs to the ROK (NagC/XylR) family.</text>
</comment>
<dbReference type="EC" id="2.7.1.2" evidence="2"/>
<dbReference type="PROSITE" id="PS01125">
    <property type="entry name" value="ROK"/>
    <property type="match status" value="1"/>
</dbReference>
<comment type="caution">
    <text evidence="2">The sequence shown here is derived from an EMBL/GenBank/DDBJ whole genome shotgun (WGS) entry which is preliminary data.</text>
</comment>
<sequence>MQQIAIGVDLGGTQVRAALVGEAGNLLAQASEPTDAMAGPERVLSQISHLVEGLLETDRSLQPLGVGVSTPGPVDTTTGIASDIPTLAGFDGFPLRAELQRRFDLPVSLENDGISAAIGEWRYGAGKGCDDLIYITVSTGIGGGIVSGGRVLRGRKGMAGHVGHMAIVLDGEACPCGSRGCFEAYASGTAFARRARLVAAGDAQTKLGKNGKPIDSRGVFLAGREGDALANRLIDEEAELLGRGITNLIHILSPEIVVIGGGLANEFDRLHPRIRDCISRTAMPAFRDVPVVHAGLGQNSGLIGAAALVFL</sequence>
<keyword evidence="2" id="KW-0808">Transferase</keyword>
<dbReference type="GO" id="GO:0004340">
    <property type="term" value="F:glucokinase activity"/>
    <property type="evidence" value="ECO:0007669"/>
    <property type="project" value="UniProtKB-EC"/>
</dbReference>
<keyword evidence="3" id="KW-1185">Reference proteome</keyword>
<dbReference type="InterPro" id="IPR000600">
    <property type="entry name" value="ROK"/>
</dbReference>
<dbReference type="InterPro" id="IPR049874">
    <property type="entry name" value="ROK_cs"/>
</dbReference>
<reference evidence="2 3" key="1">
    <citation type="submission" date="2024-06" db="EMBL/GenBank/DDBJ databases">
        <title>Genomic Encyclopedia of Type Strains, Phase IV (KMG-IV): sequencing the most valuable type-strain genomes for metagenomic binning, comparative biology and taxonomic classification.</title>
        <authorList>
            <person name="Goeker M."/>
        </authorList>
    </citation>
    <scope>NUCLEOTIDE SEQUENCE [LARGE SCALE GENOMIC DNA]</scope>
    <source>
        <strain evidence="2 3">DSM 29780</strain>
    </source>
</reference>
<dbReference type="SUPFAM" id="SSF53067">
    <property type="entry name" value="Actin-like ATPase domain"/>
    <property type="match status" value="1"/>
</dbReference>
<dbReference type="InterPro" id="IPR043129">
    <property type="entry name" value="ATPase_NBD"/>
</dbReference>
<name>A0ABV2IZY7_9HYPH</name>
<dbReference type="EMBL" id="JBEPMB010000003">
    <property type="protein sequence ID" value="MET3614053.1"/>
    <property type="molecule type" value="Genomic_DNA"/>
</dbReference>
<dbReference type="PANTHER" id="PTHR18964">
    <property type="entry name" value="ROK (REPRESSOR, ORF, KINASE) FAMILY"/>
    <property type="match status" value="1"/>
</dbReference>
<dbReference type="Pfam" id="PF00480">
    <property type="entry name" value="ROK"/>
    <property type="match status" value="1"/>
</dbReference>
<organism evidence="2 3">
    <name type="scientific">Rhizobium aquaticum</name>
    <dbReference type="NCBI Taxonomy" id="1549636"/>
    <lineage>
        <taxon>Bacteria</taxon>
        <taxon>Pseudomonadati</taxon>
        <taxon>Pseudomonadota</taxon>
        <taxon>Alphaproteobacteria</taxon>
        <taxon>Hyphomicrobiales</taxon>
        <taxon>Rhizobiaceae</taxon>
        <taxon>Rhizobium/Agrobacterium group</taxon>
        <taxon>Rhizobium</taxon>
    </lineage>
</organism>
<gene>
    <name evidence="2" type="ORF">ABID16_002390</name>
</gene>
<proteinExistence type="inferred from homology"/>
<dbReference type="PANTHER" id="PTHR18964:SF149">
    <property type="entry name" value="BIFUNCTIONAL UDP-N-ACETYLGLUCOSAMINE 2-EPIMERASE_N-ACETYLMANNOSAMINE KINASE"/>
    <property type="match status" value="1"/>
</dbReference>
<dbReference type="RefSeq" id="WP_354556571.1">
    <property type="nucleotide sequence ID" value="NZ_JBEPMB010000003.1"/>
</dbReference>
<evidence type="ECO:0000256" key="1">
    <source>
        <dbReference type="ARBA" id="ARBA00006479"/>
    </source>
</evidence>
<dbReference type="Proteomes" id="UP001549047">
    <property type="component" value="Unassembled WGS sequence"/>
</dbReference>
<evidence type="ECO:0000313" key="2">
    <source>
        <dbReference type="EMBL" id="MET3614053.1"/>
    </source>
</evidence>
<protein>
    <submittedName>
        <fullName evidence="2">Glucokinase</fullName>
        <ecNumber evidence="2">2.7.1.2</ecNumber>
    </submittedName>
</protein>
<dbReference type="Gene3D" id="3.30.420.40">
    <property type="match status" value="2"/>
</dbReference>